<dbReference type="Proteomes" id="UP000266841">
    <property type="component" value="Unassembled WGS sequence"/>
</dbReference>
<dbReference type="HAMAP" id="MF_01925">
    <property type="entry name" value="P5C_reductase"/>
    <property type="match status" value="1"/>
</dbReference>
<organism evidence="15 16">
    <name type="scientific">Thalassiosira oceanica</name>
    <name type="common">Marine diatom</name>
    <dbReference type="NCBI Taxonomy" id="159749"/>
    <lineage>
        <taxon>Eukaryota</taxon>
        <taxon>Sar</taxon>
        <taxon>Stramenopiles</taxon>
        <taxon>Ochrophyta</taxon>
        <taxon>Bacillariophyta</taxon>
        <taxon>Coscinodiscophyceae</taxon>
        <taxon>Thalassiosirophycidae</taxon>
        <taxon>Thalassiosirales</taxon>
        <taxon>Thalassiosiraceae</taxon>
        <taxon>Thalassiosira</taxon>
    </lineage>
</organism>
<dbReference type="UniPathway" id="UPA00098">
    <property type="reaction ID" value="UER00361"/>
</dbReference>
<comment type="similarity">
    <text evidence="2 12">Belongs to the pyrroline-5-carboxylate reductase family.</text>
</comment>
<comment type="catalytic activity">
    <reaction evidence="9">
        <text>L-proline + NAD(+) = (S)-1-pyrroline-5-carboxylate + NADH + 2 H(+)</text>
        <dbReference type="Rhea" id="RHEA:14105"/>
        <dbReference type="ChEBI" id="CHEBI:15378"/>
        <dbReference type="ChEBI" id="CHEBI:17388"/>
        <dbReference type="ChEBI" id="CHEBI:57540"/>
        <dbReference type="ChEBI" id="CHEBI:57945"/>
        <dbReference type="ChEBI" id="CHEBI:60039"/>
        <dbReference type="EC" id="1.5.1.2"/>
    </reaction>
</comment>
<evidence type="ECO:0000256" key="10">
    <source>
        <dbReference type="ARBA" id="ARBA00052690"/>
    </source>
</evidence>
<dbReference type="InterPro" id="IPR036291">
    <property type="entry name" value="NAD(P)-bd_dom_sf"/>
</dbReference>
<feature type="binding site" evidence="11">
    <location>
        <begin position="69"/>
        <end position="72"/>
    </location>
    <ligand>
        <name>NADP(+)</name>
        <dbReference type="ChEBI" id="CHEBI:58349"/>
    </ligand>
</feature>
<dbReference type="OMA" id="VWAVKPQ"/>
<evidence type="ECO:0000256" key="5">
    <source>
        <dbReference type="ARBA" id="ARBA00022605"/>
    </source>
</evidence>
<protein>
    <recommendedName>
        <fullName evidence="3 12">Pyrroline-5-carboxylate reductase</fullName>
        <ecNumber evidence="12">1.5.1.2</ecNumber>
    </recommendedName>
</protein>
<sequence>MSTLGFLGAGQMASALADGIVSNGLRKPNQIHCSDIWKPAREKAQAKGYNAYELNSGVCENSEDAIFLAVKPNCVAAACKDVMESKDSGALIISIAAGVTLETLEDSLPGRRVVRVMPNTPCLVGEQAAGFALGGLATDDDRRLVKELLDAVGVAMEVNEILLNAITGLSGSGPAYVFQFIEALSDGGVRAGLPRNVATQLAAQTVKGAAEMVLKTGKHPGELKDAVTSPGGTTIAGVEALEKGGFRAATISAVTSATKRSMQLGGMPDADIQNKYGL</sequence>
<evidence type="ECO:0000256" key="8">
    <source>
        <dbReference type="ARBA" id="ARBA00023002"/>
    </source>
</evidence>
<dbReference type="GO" id="GO:0055129">
    <property type="term" value="P:L-proline biosynthetic process"/>
    <property type="evidence" value="ECO:0007669"/>
    <property type="project" value="UniProtKB-UniPathway"/>
</dbReference>
<dbReference type="InterPro" id="IPR000304">
    <property type="entry name" value="Pyrroline-COOH_reductase"/>
</dbReference>
<dbReference type="InterPro" id="IPR028939">
    <property type="entry name" value="P5C_Rdtase_cat_N"/>
</dbReference>
<dbReference type="PANTHER" id="PTHR11645">
    <property type="entry name" value="PYRROLINE-5-CARBOXYLATE REDUCTASE"/>
    <property type="match status" value="1"/>
</dbReference>
<evidence type="ECO:0000259" key="13">
    <source>
        <dbReference type="Pfam" id="PF03807"/>
    </source>
</evidence>
<dbReference type="OrthoDB" id="10263291at2759"/>
<evidence type="ECO:0000256" key="4">
    <source>
        <dbReference type="ARBA" id="ARBA00022490"/>
    </source>
</evidence>
<accession>K0R6V9</accession>
<keyword evidence="6 12" id="KW-0641">Proline biosynthesis</keyword>
<keyword evidence="4" id="KW-0963">Cytoplasm</keyword>
<dbReference type="Pfam" id="PF03807">
    <property type="entry name" value="F420_oxidored"/>
    <property type="match status" value="1"/>
</dbReference>
<dbReference type="FunFam" id="1.10.3730.10:FF:000001">
    <property type="entry name" value="Pyrroline-5-carboxylate reductase"/>
    <property type="match status" value="1"/>
</dbReference>
<dbReference type="InterPro" id="IPR053790">
    <property type="entry name" value="P5CR-like_CS"/>
</dbReference>
<keyword evidence="8 12" id="KW-0560">Oxidoreductase</keyword>
<keyword evidence="5 12" id="KW-0028">Amino-acid biosynthesis</keyword>
<comment type="pathway">
    <text evidence="12">Amino-acid biosynthesis; L-proline biosynthesis; L-proline from L-glutamate 5-semialdehyde: step 1/1.</text>
</comment>
<feature type="domain" description="Pyrroline-5-carboxylate reductase dimerisation" evidence="14">
    <location>
        <begin position="161"/>
        <end position="264"/>
    </location>
</feature>
<feature type="binding site" evidence="11">
    <location>
        <begin position="7"/>
        <end position="12"/>
    </location>
    <ligand>
        <name>NADP(+)</name>
        <dbReference type="ChEBI" id="CHEBI:58349"/>
    </ligand>
</feature>
<feature type="domain" description="Pyrroline-5-carboxylate reductase catalytic N-terminal" evidence="13">
    <location>
        <begin position="4"/>
        <end position="98"/>
    </location>
</feature>
<dbReference type="SUPFAM" id="SSF51735">
    <property type="entry name" value="NAD(P)-binding Rossmann-fold domains"/>
    <property type="match status" value="1"/>
</dbReference>
<name>K0R6V9_THAOC</name>
<evidence type="ECO:0000256" key="9">
    <source>
        <dbReference type="ARBA" id="ARBA00050547"/>
    </source>
</evidence>
<feature type="binding site" evidence="11">
    <location>
        <position position="55"/>
    </location>
    <ligand>
        <name>NADPH</name>
        <dbReference type="ChEBI" id="CHEBI:57783"/>
    </ligand>
</feature>
<evidence type="ECO:0000256" key="1">
    <source>
        <dbReference type="ARBA" id="ARBA00004496"/>
    </source>
</evidence>
<comment type="catalytic activity">
    <reaction evidence="10 12">
        <text>L-proline + NADP(+) = (S)-1-pyrroline-5-carboxylate + NADPH + 2 H(+)</text>
        <dbReference type="Rhea" id="RHEA:14109"/>
        <dbReference type="ChEBI" id="CHEBI:15378"/>
        <dbReference type="ChEBI" id="CHEBI:17388"/>
        <dbReference type="ChEBI" id="CHEBI:57783"/>
        <dbReference type="ChEBI" id="CHEBI:58349"/>
        <dbReference type="ChEBI" id="CHEBI:60039"/>
        <dbReference type="EC" id="1.5.1.2"/>
    </reaction>
</comment>
<dbReference type="PROSITE" id="PS00521">
    <property type="entry name" value="P5CR"/>
    <property type="match status" value="1"/>
</dbReference>
<dbReference type="Gene3D" id="1.10.3730.10">
    <property type="entry name" value="ProC C-terminal domain-like"/>
    <property type="match status" value="1"/>
</dbReference>
<dbReference type="PANTHER" id="PTHR11645:SF0">
    <property type="entry name" value="PYRROLINE-5-CARBOXYLATE REDUCTASE 3"/>
    <property type="match status" value="1"/>
</dbReference>
<dbReference type="InterPro" id="IPR029036">
    <property type="entry name" value="P5CR_dimer"/>
</dbReference>
<evidence type="ECO:0000313" key="16">
    <source>
        <dbReference type="Proteomes" id="UP000266841"/>
    </source>
</evidence>
<evidence type="ECO:0000256" key="7">
    <source>
        <dbReference type="ARBA" id="ARBA00022857"/>
    </source>
</evidence>
<proteinExistence type="inferred from homology"/>
<dbReference type="SUPFAM" id="SSF48179">
    <property type="entry name" value="6-phosphogluconate dehydrogenase C-terminal domain-like"/>
    <property type="match status" value="1"/>
</dbReference>
<dbReference type="EMBL" id="AGNL01045104">
    <property type="protein sequence ID" value="EJK49118.1"/>
    <property type="molecule type" value="Genomic_DNA"/>
</dbReference>
<reference evidence="15 16" key="1">
    <citation type="journal article" date="2012" name="Genome Biol.">
        <title>Genome and low-iron response of an oceanic diatom adapted to chronic iron limitation.</title>
        <authorList>
            <person name="Lommer M."/>
            <person name="Specht M."/>
            <person name="Roy A.S."/>
            <person name="Kraemer L."/>
            <person name="Andreson R."/>
            <person name="Gutowska M.A."/>
            <person name="Wolf J."/>
            <person name="Bergner S.V."/>
            <person name="Schilhabel M.B."/>
            <person name="Klostermeier U.C."/>
            <person name="Beiko R.G."/>
            <person name="Rosenstiel P."/>
            <person name="Hippler M."/>
            <person name="Laroche J."/>
        </authorList>
    </citation>
    <scope>NUCLEOTIDE SEQUENCE [LARGE SCALE GENOMIC DNA]</scope>
    <source>
        <strain evidence="15 16">CCMP1005</strain>
    </source>
</reference>
<evidence type="ECO:0000256" key="6">
    <source>
        <dbReference type="ARBA" id="ARBA00022650"/>
    </source>
</evidence>
<dbReference type="Pfam" id="PF14748">
    <property type="entry name" value="P5CR_dimer"/>
    <property type="match status" value="1"/>
</dbReference>
<dbReference type="eggNOG" id="KOG3124">
    <property type="taxonomic scope" value="Eukaryota"/>
</dbReference>
<dbReference type="Gene3D" id="3.40.50.720">
    <property type="entry name" value="NAD(P)-binding Rossmann-like Domain"/>
    <property type="match status" value="1"/>
</dbReference>
<evidence type="ECO:0000259" key="14">
    <source>
        <dbReference type="Pfam" id="PF14748"/>
    </source>
</evidence>
<dbReference type="NCBIfam" id="TIGR00112">
    <property type="entry name" value="proC"/>
    <property type="match status" value="1"/>
</dbReference>
<dbReference type="FunFam" id="3.40.50.720:FF:000190">
    <property type="entry name" value="Pyrroline-5-carboxylate reductase"/>
    <property type="match status" value="1"/>
</dbReference>
<comment type="subcellular location">
    <subcellularLocation>
        <location evidence="1">Cytoplasm</location>
    </subcellularLocation>
</comment>
<evidence type="ECO:0000256" key="3">
    <source>
        <dbReference type="ARBA" id="ARBA00021413"/>
    </source>
</evidence>
<evidence type="ECO:0000256" key="12">
    <source>
        <dbReference type="RuleBase" id="RU003903"/>
    </source>
</evidence>
<evidence type="ECO:0000313" key="15">
    <source>
        <dbReference type="EMBL" id="EJK49118.1"/>
    </source>
</evidence>
<dbReference type="GO" id="GO:0005737">
    <property type="term" value="C:cytoplasm"/>
    <property type="evidence" value="ECO:0007669"/>
    <property type="project" value="UniProtKB-SubCell"/>
</dbReference>
<evidence type="ECO:0000256" key="11">
    <source>
        <dbReference type="PIRSR" id="PIRSR000193-1"/>
    </source>
</evidence>
<dbReference type="InterPro" id="IPR008927">
    <property type="entry name" value="6-PGluconate_DH-like_C_sf"/>
</dbReference>
<dbReference type="AlphaFoldDB" id="K0R6V9"/>
<keyword evidence="7 11" id="KW-0521">NADP</keyword>
<comment type="caution">
    <text evidence="15">The sequence shown here is derived from an EMBL/GenBank/DDBJ whole genome shotgun (WGS) entry which is preliminary data.</text>
</comment>
<evidence type="ECO:0000256" key="2">
    <source>
        <dbReference type="ARBA" id="ARBA00005525"/>
    </source>
</evidence>
<gene>
    <name evidence="15" type="ORF">THAOC_32036</name>
</gene>
<dbReference type="PIRSF" id="PIRSF000193">
    <property type="entry name" value="Pyrrol-5-carb_rd"/>
    <property type="match status" value="1"/>
</dbReference>
<dbReference type="GO" id="GO:0004735">
    <property type="term" value="F:pyrroline-5-carboxylate reductase activity"/>
    <property type="evidence" value="ECO:0007669"/>
    <property type="project" value="UniProtKB-EC"/>
</dbReference>
<dbReference type="EC" id="1.5.1.2" evidence="12"/>
<keyword evidence="16" id="KW-1185">Reference proteome</keyword>